<reference evidence="2 3" key="1">
    <citation type="submission" date="2017-10" db="EMBL/GenBank/DDBJ databases">
        <title>Comparative genomics in systemic dimorphic fungi from Ajellomycetaceae.</title>
        <authorList>
            <person name="Munoz J.F."/>
            <person name="Mcewen J.G."/>
            <person name="Clay O.K."/>
            <person name="Cuomo C.A."/>
        </authorList>
    </citation>
    <scope>NUCLEOTIDE SEQUENCE [LARGE SCALE GENOMIC DNA]</scope>
    <source>
        <strain evidence="2 3">UAMH7299</strain>
    </source>
</reference>
<dbReference type="EMBL" id="PDNA01000047">
    <property type="protein sequence ID" value="PGH19431.1"/>
    <property type="molecule type" value="Genomic_DNA"/>
</dbReference>
<feature type="region of interest" description="Disordered" evidence="1">
    <location>
        <begin position="573"/>
        <end position="596"/>
    </location>
</feature>
<dbReference type="OrthoDB" id="5382953at2759"/>
<feature type="compositionally biased region" description="Low complexity" evidence="1">
    <location>
        <begin position="352"/>
        <end position="362"/>
    </location>
</feature>
<proteinExistence type="predicted"/>
<protein>
    <recommendedName>
        <fullName evidence="4">DNA (cytosine-5)-methyltransferase 1 replication foci domain-containing protein</fullName>
    </recommendedName>
</protein>
<accession>A0A2B7YEF8</accession>
<feature type="compositionally biased region" description="Acidic residues" evidence="1">
    <location>
        <begin position="411"/>
        <end position="427"/>
    </location>
</feature>
<feature type="region of interest" description="Disordered" evidence="1">
    <location>
        <begin position="335"/>
        <end position="439"/>
    </location>
</feature>
<dbReference type="STRING" id="1447883.A0A2B7YEF8"/>
<name>A0A2B7YEF8_POLH7</name>
<sequence>MTTRIEDVLRARDPSITDENDWEEFALTDVKVLVPGKARYANVLSASVDNPVSVTGQLEIVEEDQEHLVLDDAYRSRRVLIENVTHYAYGQHDDGEVGIWVAGEAGWFAINPARGYKPMFNEIVEAVDLLYFLADMHRQKGRRRKKWNPKTDYLFDEYTRHTHGACEDAEEAAEVFYKHHVFLIDEMVRGRESIDWSSTPLYTQLHELYPDDFKRSEEFVNAKKDEEEDPSDKDSDASTESHDGLELGKEQADTIFETILDMKESGMVSKSQLNIKSVAETLLKRYEMSDMDYALGLIKARARYILGMMGNAQPSNFDWSRRGIYKELKAAERAGGGQAYGATPLNPRALDSDSQPSSSPSAEESDDEIAISKGRRRRVRTSILRPKLSSVPAKRAGKSAKKAAGRRNREPEEDSSDSEQDLEESMFIDDTPSKPHGGHQLVHDALSTRINESTRSIFSDSDATSLRKTPMQETFDSITKPSSNHLDSENSPSVSAAIPSIPDDLPRDTWVCAVQDCEKIIYKASSKRSKEAILDHSLVHAEDTQTKLSLVMAEQRHNVNVTVSHLLSRIRDFGTMQEGETEEQDGAGPEEKRIKL</sequence>
<dbReference type="Proteomes" id="UP000224634">
    <property type="component" value="Unassembled WGS sequence"/>
</dbReference>
<feature type="region of interest" description="Disordered" evidence="1">
    <location>
        <begin position="475"/>
        <end position="495"/>
    </location>
</feature>
<feature type="compositionally biased region" description="Basic and acidic residues" evidence="1">
    <location>
        <begin position="232"/>
        <end position="248"/>
    </location>
</feature>
<feature type="compositionally biased region" description="Polar residues" evidence="1">
    <location>
        <begin position="475"/>
        <end position="485"/>
    </location>
</feature>
<organism evidence="2 3">
    <name type="scientific">Polytolypa hystricis (strain UAMH7299)</name>
    <dbReference type="NCBI Taxonomy" id="1447883"/>
    <lineage>
        <taxon>Eukaryota</taxon>
        <taxon>Fungi</taxon>
        <taxon>Dikarya</taxon>
        <taxon>Ascomycota</taxon>
        <taxon>Pezizomycotina</taxon>
        <taxon>Eurotiomycetes</taxon>
        <taxon>Eurotiomycetidae</taxon>
        <taxon>Onygenales</taxon>
        <taxon>Onygenales incertae sedis</taxon>
        <taxon>Polytolypa</taxon>
    </lineage>
</organism>
<feature type="compositionally biased region" description="Basic residues" evidence="1">
    <location>
        <begin position="395"/>
        <end position="406"/>
    </location>
</feature>
<evidence type="ECO:0008006" key="4">
    <source>
        <dbReference type="Google" id="ProtNLM"/>
    </source>
</evidence>
<dbReference type="AlphaFoldDB" id="A0A2B7YEF8"/>
<evidence type="ECO:0000313" key="3">
    <source>
        <dbReference type="Proteomes" id="UP000224634"/>
    </source>
</evidence>
<evidence type="ECO:0000256" key="1">
    <source>
        <dbReference type="SAM" id="MobiDB-lite"/>
    </source>
</evidence>
<feature type="region of interest" description="Disordered" evidence="1">
    <location>
        <begin position="223"/>
        <end position="248"/>
    </location>
</feature>
<keyword evidence="3" id="KW-1185">Reference proteome</keyword>
<gene>
    <name evidence="2" type="ORF">AJ80_03931</name>
</gene>
<comment type="caution">
    <text evidence="2">The sequence shown here is derived from an EMBL/GenBank/DDBJ whole genome shotgun (WGS) entry which is preliminary data.</text>
</comment>
<evidence type="ECO:0000313" key="2">
    <source>
        <dbReference type="EMBL" id="PGH19431.1"/>
    </source>
</evidence>